<keyword evidence="1" id="KW-1133">Transmembrane helix</keyword>
<proteinExistence type="predicted"/>
<gene>
    <name evidence="2" type="ORF">ERS672216_00720</name>
</gene>
<keyword evidence="3" id="KW-1185">Reference proteome</keyword>
<dbReference type="EMBL" id="FIZP01000002">
    <property type="protein sequence ID" value="CZE47111.1"/>
    <property type="molecule type" value="Genomic_DNA"/>
</dbReference>
<keyword evidence="1" id="KW-0812">Transmembrane</keyword>
<organism evidence="2 3">
    <name type="scientific">Campylobacter geochelonis</name>
    <dbReference type="NCBI Taxonomy" id="1780362"/>
    <lineage>
        <taxon>Bacteria</taxon>
        <taxon>Pseudomonadati</taxon>
        <taxon>Campylobacterota</taxon>
        <taxon>Epsilonproteobacteria</taxon>
        <taxon>Campylobacterales</taxon>
        <taxon>Campylobacteraceae</taxon>
        <taxon>Campylobacter</taxon>
    </lineage>
</organism>
<keyword evidence="1" id="KW-0472">Membrane</keyword>
<evidence type="ECO:0000256" key="1">
    <source>
        <dbReference type="SAM" id="Phobius"/>
    </source>
</evidence>
<feature type="transmembrane region" description="Helical" evidence="1">
    <location>
        <begin position="12"/>
        <end position="37"/>
    </location>
</feature>
<reference evidence="2 3" key="1">
    <citation type="submission" date="2016-02" db="EMBL/GenBank/DDBJ databases">
        <authorList>
            <consortium name="Pathogen Informatics"/>
        </authorList>
    </citation>
    <scope>NUCLEOTIDE SEQUENCE [LARGE SCALE GENOMIC DNA]</scope>
    <source>
        <strain evidence="2 3">RC20</strain>
    </source>
</reference>
<evidence type="ECO:0000313" key="2">
    <source>
        <dbReference type="EMBL" id="CZE47111.1"/>
    </source>
</evidence>
<dbReference type="RefSeq" id="WP_075493414.1">
    <property type="nucleotide sequence ID" value="NZ_CP053844.1"/>
</dbReference>
<protein>
    <submittedName>
        <fullName evidence="2">Uncharacterized protein</fullName>
    </submittedName>
</protein>
<name>A0A128EEZ9_9BACT</name>
<dbReference type="Proteomes" id="UP000069632">
    <property type="component" value="Unassembled WGS sequence"/>
</dbReference>
<sequence length="99" mass="11702">MRIVLEVFKSLFLSFGILIWIVTFLTLVGIFCFAILYPYTNRLSSFHSAFYNGESVLRTEPYQYIKILLAYKISVRDGADWASCYKHFLHTQRVIFLIY</sequence>
<accession>A0A128EEZ9</accession>
<evidence type="ECO:0000313" key="3">
    <source>
        <dbReference type="Proteomes" id="UP000069632"/>
    </source>
</evidence>
<dbReference type="AlphaFoldDB" id="A0A128EEZ9"/>